<comment type="caution">
    <text evidence="1">The sequence shown here is derived from an EMBL/GenBank/DDBJ whole genome shotgun (WGS) entry which is preliminary data.</text>
</comment>
<gene>
    <name evidence="1" type="ORF">C0Q70_11227</name>
</gene>
<sequence length="196" mass="21815">MKTQTSTERGPLFCRGPTVDVRVPRSLIVICPHSVAFVRLHIEAARSLNKCQPPRPGQLFLTARNGHKINTGGGQARRSPDARLLALLTLCVVCARPHWQDKQFSGDHLTPASTLPAFLNHPHHILHGDYFLSRWLSFCQLYVAPPTLSITGVTGVTGVNCSWSQRWKEKNNQMRNMQACGTCRVVGRLTGEDTPR</sequence>
<reference evidence="1 2" key="1">
    <citation type="submission" date="2018-04" db="EMBL/GenBank/DDBJ databases">
        <title>The genome of golden apple snail Pomacea canaliculata provides insight into stress tolerance and invasive adaptation.</title>
        <authorList>
            <person name="Liu C."/>
            <person name="Liu B."/>
            <person name="Ren Y."/>
            <person name="Zhang Y."/>
            <person name="Wang H."/>
            <person name="Li S."/>
            <person name="Jiang F."/>
            <person name="Yin L."/>
            <person name="Zhang G."/>
            <person name="Qian W."/>
            <person name="Fan W."/>
        </authorList>
    </citation>
    <scope>NUCLEOTIDE SEQUENCE [LARGE SCALE GENOMIC DNA]</scope>
    <source>
        <strain evidence="1">SZHN2017</strain>
        <tissue evidence="1">Muscle</tissue>
    </source>
</reference>
<dbReference type="Proteomes" id="UP000245119">
    <property type="component" value="Linkage Group LG6"/>
</dbReference>
<evidence type="ECO:0000313" key="2">
    <source>
        <dbReference type="Proteomes" id="UP000245119"/>
    </source>
</evidence>
<keyword evidence="2" id="KW-1185">Reference proteome</keyword>
<accession>A0A2T7P5G1</accession>
<protein>
    <submittedName>
        <fullName evidence="1">Uncharacterized protein</fullName>
    </submittedName>
</protein>
<organism evidence="1 2">
    <name type="scientific">Pomacea canaliculata</name>
    <name type="common">Golden apple snail</name>
    <dbReference type="NCBI Taxonomy" id="400727"/>
    <lineage>
        <taxon>Eukaryota</taxon>
        <taxon>Metazoa</taxon>
        <taxon>Spiralia</taxon>
        <taxon>Lophotrochozoa</taxon>
        <taxon>Mollusca</taxon>
        <taxon>Gastropoda</taxon>
        <taxon>Caenogastropoda</taxon>
        <taxon>Architaenioglossa</taxon>
        <taxon>Ampullarioidea</taxon>
        <taxon>Ampullariidae</taxon>
        <taxon>Pomacea</taxon>
    </lineage>
</organism>
<dbReference type="EMBL" id="PZQS01000006">
    <property type="protein sequence ID" value="PVD28633.1"/>
    <property type="molecule type" value="Genomic_DNA"/>
</dbReference>
<evidence type="ECO:0000313" key="1">
    <source>
        <dbReference type="EMBL" id="PVD28633.1"/>
    </source>
</evidence>
<dbReference type="AlphaFoldDB" id="A0A2T7P5G1"/>
<proteinExistence type="predicted"/>
<name>A0A2T7P5G1_POMCA</name>